<dbReference type="PANTHER" id="PTHR37984">
    <property type="entry name" value="PROTEIN CBG26694"/>
    <property type="match status" value="1"/>
</dbReference>
<feature type="domain" description="Integrase catalytic" evidence="8">
    <location>
        <begin position="319"/>
        <end position="479"/>
    </location>
</feature>
<evidence type="ECO:0000256" key="1">
    <source>
        <dbReference type="ARBA" id="ARBA00022679"/>
    </source>
</evidence>
<dbReference type="GO" id="GO:0004519">
    <property type="term" value="F:endonuclease activity"/>
    <property type="evidence" value="ECO:0007669"/>
    <property type="project" value="UniProtKB-KW"/>
</dbReference>
<evidence type="ECO:0000313" key="9">
    <source>
        <dbReference type="EMBL" id="KAL0492063.1"/>
    </source>
</evidence>
<dbReference type="Gene3D" id="3.30.420.10">
    <property type="entry name" value="Ribonuclease H-like superfamily/Ribonuclease H"/>
    <property type="match status" value="1"/>
</dbReference>
<feature type="compositionally biased region" description="Basic residues" evidence="7">
    <location>
        <begin position="706"/>
        <end position="718"/>
    </location>
</feature>
<dbReference type="Proteomes" id="UP001431209">
    <property type="component" value="Unassembled WGS sequence"/>
</dbReference>
<dbReference type="InterPro" id="IPR001584">
    <property type="entry name" value="Integrase_cat-core"/>
</dbReference>
<keyword evidence="2" id="KW-0548">Nucleotidyltransferase</keyword>
<comment type="caution">
    <text evidence="9">The sequence shown here is derived from an EMBL/GenBank/DDBJ whole genome shotgun (WGS) entry which is preliminary data.</text>
</comment>
<keyword evidence="5" id="KW-0378">Hydrolase</keyword>
<dbReference type="Gene3D" id="3.30.70.270">
    <property type="match status" value="1"/>
</dbReference>
<dbReference type="Gene3D" id="1.10.340.70">
    <property type="match status" value="1"/>
</dbReference>
<name>A0AAW2ZQB7_9EUKA</name>
<dbReference type="GO" id="GO:0003676">
    <property type="term" value="F:nucleic acid binding"/>
    <property type="evidence" value="ECO:0007669"/>
    <property type="project" value="InterPro"/>
</dbReference>
<dbReference type="Pfam" id="PF00665">
    <property type="entry name" value="rve"/>
    <property type="match status" value="1"/>
</dbReference>
<dbReference type="EMBL" id="JAOPGA020001945">
    <property type="protein sequence ID" value="KAL0492063.1"/>
    <property type="molecule type" value="Genomic_DNA"/>
</dbReference>
<evidence type="ECO:0000256" key="3">
    <source>
        <dbReference type="ARBA" id="ARBA00022722"/>
    </source>
</evidence>
<dbReference type="SUPFAM" id="SSF56672">
    <property type="entry name" value="DNA/RNA polymerases"/>
    <property type="match status" value="1"/>
</dbReference>
<keyword evidence="6" id="KW-0695">RNA-directed DNA polymerase</keyword>
<feature type="compositionally biased region" description="Polar residues" evidence="7">
    <location>
        <begin position="677"/>
        <end position="691"/>
    </location>
</feature>
<reference evidence="9 10" key="1">
    <citation type="submission" date="2024-03" db="EMBL/GenBank/DDBJ databases">
        <title>The Acrasis kona genome and developmental transcriptomes reveal deep origins of eukaryotic multicellular pathways.</title>
        <authorList>
            <person name="Sheikh S."/>
            <person name="Fu C.-J."/>
            <person name="Brown M.W."/>
            <person name="Baldauf S.L."/>
        </authorList>
    </citation>
    <scope>NUCLEOTIDE SEQUENCE [LARGE SCALE GENOMIC DNA]</scope>
    <source>
        <strain evidence="9 10">ATCC MYA-3509</strain>
    </source>
</reference>
<dbReference type="InterPro" id="IPR043502">
    <property type="entry name" value="DNA/RNA_pol_sf"/>
</dbReference>
<evidence type="ECO:0000256" key="7">
    <source>
        <dbReference type="SAM" id="MobiDB-lite"/>
    </source>
</evidence>
<dbReference type="GO" id="GO:0016787">
    <property type="term" value="F:hydrolase activity"/>
    <property type="evidence" value="ECO:0007669"/>
    <property type="project" value="UniProtKB-KW"/>
</dbReference>
<keyword evidence="3" id="KW-0540">Nuclease</keyword>
<organism evidence="9 10">
    <name type="scientific">Acrasis kona</name>
    <dbReference type="NCBI Taxonomy" id="1008807"/>
    <lineage>
        <taxon>Eukaryota</taxon>
        <taxon>Discoba</taxon>
        <taxon>Heterolobosea</taxon>
        <taxon>Tetramitia</taxon>
        <taxon>Eutetramitia</taxon>
        <taxon>Acrasidae</taxon>
        <taxon>Acrasis</taxon>
    </lineage>
</organism>
<dbReference type="CDD" id="cd09274">
    <property type="entry name" value="RNase_HI_RT_Ty3"/>
    <property type="match status" value="1"/>
</dbReference>
<evidence type="ECO:0000256" key="4">
    <source>
        <dbReference type="ARBA" id="ARBA00022759"/>
    </source>
</evidence>
<evidence type="ECO:0000256" key="6">
    <source>
        <dbReference type="ARBA" id="ARBA00022918"/>
    </source>
</evidence>
<sequence>FWLETSGIRPNVTKLANMLEWERPSTKKKLQRYLGIVNFFRRFIPKASHKLCPLLRAASLEDKPNSPIVWTNDFELIYKQIFADLITNVPFLHFASPSVPLELATDASDDAVGGCLFQIINGKTHYLGFHSRVLRGSERNYAIPKKELFSAILHINYYRHHLHGKYFRLHLDNEAITKVFKTGPSDKHDRTIAGWIATLAEYHFDAYHINGIDNILPDLLSRVQSASCTINQLSVVNATLTSKPDKSPLSEEDINTILTDAHSIGHFGASTMHNHIYVTQEITNIPNLLQLCLEYCKQCPVCRKINNYRIGFSPLHYPNFMVPMQTLHCDLFAMSTSKRGHKYVLQVIDEFSRFTWLSACVSKKVEEVGKRLLSICASYGFPHALKSDNGGEFCGSLVRILNKAMNIQHKTIVAHDHHANGLIERNNRTARDTLIKLTNDASNDITEWDHFVDITMLHLNSKIHSSVASSPFGLMFGRSPFSAGGDILRYTKEQQDQAVVQWLDFWTTFKRDVIPHILQLKKKKFNHIKPKYSKIIDQFNVGEYVMWRIPNPSDKTSDRYAGPFKIESVDAHNIYEIKSEVQTLHAPANFLNRISLKSGETLLSHQVNDKGIIHTEIAEESEVGIDDLSDPTVIIPPSPIVNNNNLTNDIINESISVDHQSLVESSPTPVDDLIAPTNPTLDHSSIPSTTGTRKRKKVPAPSAPRRSTRTRKPYSKYQ</sequence>
<evidence type="ECO:0000256" key="2">
    <source>
        <dbReference type="ARBA" id="ARBA00022695"/>
    </source>
</evidence>
<protein>
    <recommendedName>
        <fullName evidence="8">Integrase catalytic domain-containing protein</fullName>
    </recommendedName>
</protein>
<evidence type="ECO:0000256" key="5">
    <source>
        <dbReference type="ARBA" id="ARBA00022801"/>
    </source>
</evidence>
<feature type="non-terminal residue" evidence="9">
    <location>
        <position position="1"/>
    </location>
</feature>
<dbReference type="PANTHER" id="PTHR37984:SF5">
    <property type="entry name" value="PROTEIN NYNRIN-LIKE"/>
    <property type="match status" value="1"/>
</dbReference>
<evidence type="ECO:0000313" key="10">
    <source>
        <dbReference type="Proteomes" id="UP001431209"/>
    </source>
</evidence>
<dbReference type="InterPro" id="IPR036397">
    <property type="entry name" value="RNaseH_sf"/>
</dbReference>
<dbReference type="GO" id="GO:0015074">
    <property type="term" value="P:DNA integration"/>
    <property type="evidence" value="ECO:0007669"/>
    <property type="project" value="InterPro"/>
</dbReference>
<gene>
    <name evidence="9" type="ORF">AKO1_000940</name>
</gene>
<keyword evidence="4" id="KW-0255">Endonuclease</keyword>
<proteinExistence type="predicted"/>
<dbReference type="InterPro" id="IPR050951">
    <property type="entry name" value="Retrovirus_Pol_polyprotein"/>
</dbReference>
<keyword evidence="1" id="KW-0808">Transferase</keyword>
<dbReference type="SUPFAM" id="SSF53098">
    <property type="entry name" value="Ribonuclease H-like"/>
    <property type="match status" value="1"/>
</dbReference>
<dbReference type="Pfam" id="PF17917">
    <property type="entry name" value="RT_RNaseH"/>
    <property type="match status" value="1"/>
</dbReference>
<dbReference type="InterPro" id="IPR041373">
    <property type="entry name" value="RT_RNaseH"/>
</dbReference>
<keyword evidence="10" id="KW-1185">Reference proteome</keyword>
<dbReference type="GO" id="GO:0003964">
    <property type="term" value="F:RNA-directed DNA polymerase activity"/>
    <property type="evidence" value="ECO:0007669"/>
    <property type="project" value="UniProtKB-KW"/>
</dbReference>
<dbReference type="PROSITE" id="PS50994">
    <property type="entry name" value="INTEGRASE"/>
    <property type="match status" value="1"/>
</dbReference>
<accession>A0AAW2ZQB7</accession>
<feature type="region of interest" description="Disordered" evidence="7">
    <location>
        <begin position="661"/>
        <end position="718"/>
    </location>
</feature>
<dbReference type="InterPro" id="IPR043128">
    <property type="entry name" value="Rev_trsase/Diguanyl_cyclase"/>
</dbReference>
<evidence type="ECO:0000259" key="8">
    <source>
        <dbReference type="PROSITE" id="PS50994"/>
    </source>
</evidence>
<dbReference type="AlphaFoldDB" id="A0AAW2ZQB7"/>
<dbReference type="InterPro" id="IPR012337">
    <property type="entry name" value="RNaseH-like_sf"/>
</dbReference>